<accession>A0A0F7S2M4</accession>
<dbReference type="STRING" id="49012.A0A0F7S2M4"/>
<dbReference type="Proteomes" id="UP000242770">
    <property type="component" value="Unassembled WGS sequence"/>
</dbReference>
<gene>
    <name evidence="2" type="primary">SSCI77090.1</name>
</gene>
<dbReference type="PROSITE" id="PS50904">
    <property type="entry name" value="PRELI_MSF1"/>
    <property type="match status" value="1"/>
</dbReference>
<protein>
    <recommendedName>
        <fullName evidence="1">PRELI/MSF1 domain-containing protein</fullName>
    </recommendedName>
</protein>
<organism evidence="2 3">
    <name type="scientific">Sporisorium scitamineum</name>
    <dbReference type="NCBI Taxonomy" id="49012"/>
    <lineage>
        <taxon>Eukaryota</taxon>
        <taxon>Fungi</taxon>
        <taxon>Dikarya</taxon>
        <taxon>Basidiomycota</taxon>
        <taxon>Ustilaginomycotina</taxon>
        <taxon>Ustilaginomycetes</taxon>
        <taxon>Ustilaginales</taxon>
        <taxon>Ustilaginaceae</taxon>
        <taxon>Sporisorium</taxon>
    </lineage>
</organism>
<dbReference type="InterPro" id="IPR006797">
    <property type="entry name" value="PRELI/MSF1_dom"/>
</dbReference>
<evidence type="ECO:0000313" key="2">
    <source>
        <dbReference type="EMBL" id="CDS01873.1"/>
    </source>
</evidence>
<keyword evidence="3" id="KW-1185">Reference proteome</keyword>
<dbReference type="EMBL" id="CCFA01004713">
    <property type="protein sequence ID" value="CDS01873.1"/>
    <property type="molecule type" value="Genomic_DNA"/>
</dbReference>
<proteinExistence type="predicted"/>
<reference evidence="3" key="1">
    <citation type="submission" date="2014-06" db="EMBL/GenBank/DDBJ databases">
        <authorList>
            <person name="Berkman P.J."/>
        </authorList>
    </citation>
    <scope>NUCLEOTIDE SEQUENCE [LARGE SCALE GENOMIC DNA]</scope>
</reference>
<dbReference type="InterPro" id="IPR037365">
    <property type="entry name" value="Slowmo/Ups"/>
</dbReference>
<dbReference type="GO" id="GO:0005758">
    <property type="term" value="C:mitochondrial intermembrane space"/>
    <property type="evidence" value="ECO:0007669"/>
    <property type="project" value="InterPro"/>
</dbReference>
<name>A0A0F7S2M4_9BASI</name>
<dbReference type="AlphaFoldDB" id="A0A0F7S2M4"/>
<evidence type="ECO:0000259" key="1">
    <source>
        <dbReference type="PROSITE" id="PS50904"/>
    </source>
</evidence>
<sequence>MRTSKRTGTSSPYAYPPSRALYPKWSKRAPISDATLITIEDYNKIIGATEAIASDRTGCGAFKALWPQMQGRGTNAVWNKYPNPHADHVVSVDVLSQTLDPTSGQLRTERIIGVQQGAPSWLKRLVGASDDTYVREVVMVDPFTKSVQMTSTNLSLTQYMLVKEYITYTPSWPRSTVFRQIADINCTGFSGILSSAARKIEEWSYTRYQDNAAKGRDGLQSVLDSLYASSSSSKS</sequence>
<dbReference type="Pfam" id="PF04707">
    <property type="entry name" value="PRELI"/>
    <property type="match status" value="1"/>
</dbReference>
<dbReference type="PANTHER" id="PTHR11158">
    <property type="entry name" value="MSF1/PX19 RELATED"/>
    <property type="match status" value="1"/>
</dbReference>
<feature type="domain" description="PRELI/MSF1" evidence="1">
    <location>
        <begin position="56"/>
        <end position="231"/>
    </location>
</feature>
<evidence type="ECO:0000313" key="3">
    <source>
        <dbReference type="Proteomes" id="UP000242770"/>
    </source>
</evidence>